<organism evidence="3 4">
    <name type="scientific">Tranquillimonas alkanivorans</name>
    <dbReference type="NCBI Taxonomy" id="441119"/>
    <lineage>
        <taxon>Bacteria</taxon>
        <taxon>Pseudomonadati</taxon>
        <taxon>Pseudomonadota</taxon>
        <taxon>Alphaproteobacteria</taxon>
        <taxon>Rhodobacterales</taxon>
        <taxon>Roseobacteraceae</taxon>
        <taxon>Tranquillimonas</taxon>
    </lineage>
</organism>
<dbReference type="InterPro" id="IPR036390">
    <property type="entry name" value="WH_DNA-bd_sf"/>
</dbReference>
<dbReference type="SUPFAM" id="SSF46785">
    <property type="entry name" value="Winged helix' DNA-binding domain"/>
    <property type="match status" value="1"/>
</dbReference>
<dbReference type="SUPFAM" id="SSF53850">
    <property type="entry name" value="Periplasmic binding protein-like II"/>
    <property type="match status" value="1"/>
</dbReference>
<evidence type="ECO:0000313" key="4">
    <source>
        <dbReference type="Proteomes" id="UP000199356"/>
    </source>
</evidence>
<keyword evidence="4" id="KW-1185">Reference proteome</keyword>
<dbReference type="Pfam" id="PF00126">
    <property type="entry name" value="HTH_1"/>
    <property type="match status" value="1"/>
</dbReference>
<dbReference type="InterPro" id="IPR000847">
    <property type="entry name" value="LysR_HTH_N"/>
</dbReference>
<accession>A0A1I5QPF0</accession>
<keyword evidence="3" id="KW-0238">DNA-binding</keyword>
<feature type="domain" description="HTH lysR-type" evidence="2">
    <location>
        <begin position="1"/>
        <end position="59"/>
    </location>
</feature>
<dbReference type="STRING" id="441119.SAMN04488047_10740"/>
<dbReference type="AlphaFoldDB" id="A0A1I5QPF0"/>
<dbReference type="GO" id="GO:0003700">
    <property type="term" value="F:DNA-binding transcription factor activity"/>
    <property type="evidence" value="ECO:0007669"/>
    <property type="project" value="InterPro"/>
</dbReference>
<protein>
    <submittedName>
        <fullName evidence="3">DNA-binding transcriptional regulator, LysR family</fullName>
    </submittedName>
</protein>
<dbReference type="InterPro" id="IPR036388">
    <property type="entry name" value="WH-like_DNA-bd_sf"/>
</dbReference>
<dbReference type="EMBL" id="FOXA01000007">
    <property type="protein sequence ID" value="SFP47967.1"/>
    <property type="molecule type" value="Genomic_DNA"/>
</dbReference>
<evidence type="ECO:0000259" key="2">
    <source>
        <dbReference type="PROSITE" id="PS50931"/>
    </source>
</evidence>
<sequence length="275" mass="29933">MENWDDLRYLVAVHKAGTMTGAARILGANVGTVSRRLDRLAGTLGLSPFHKTPEGWVPNPEIAGLVEAAEAFEGQIRTAMNRRRGPQGDPVLVRLRCPPVVSTMRLLPNLPGLQSAAPNLRLHIESSVNVNTLGDNDLIITTQLPEKGRLVAKSIGTVAFALFSGVEGNERGWVGLPEEFDEHPPMRMARAWFGGPPVFRLDNLAQVADTVAATGLAGPLPVEMGRARGFVPLDDNTHDLQLWQCFHETRRGDPVLAQVIDWIDRSISPRPITAA</sequence>
<evidence type="ECO:0000256" key="1">
    <source>
        <dbReference type="ARBA" id="ARBA00009437"/>
    </source>
</evidence>
<dbReference type="Gene3D" id="3.40.190.10">
    <property type="entry name" value="Periplasmic binding protein-like II"/>
    <property type="match status" value="1"/>
</dbReference>
<proteinExistence type="inferred from homology"/>
<dbReference type="GO" id="GO:0043565">
    <property type="term" value="F:sequence-specific DNA binding"/>
    <property type="evidence" value="ECO:0007669"/>
    <property type="project" value="TreeGrafter"/>
</dbReference>
<evidence type="ECO:0000313" key="3">
    <source>
        <dbReference type="EMBL" id="SFP47967.1"/>
    </source>
</evidence>
<dbReference type="InterPro" id="IPR058163">
    <property type="entry name" value="LysR-type_TF_proteobact-type"/>
</dbReference>
<dbReference type="Proteomes" id="UP000199356">
    <property type="component" value="Unassembled WGS sequence"/>
</dbReference>
<reference evidence="3 4" key="1">
    <citation type="submission" date="2016-10" db="EMBL/GenBank/DDBJ databases">
        <authorList>
            <person name="de Groot N.N."/>
        </authorList>
    </citation>
    <scope>NUCLEOTIDE SEQUENCE [LARGE SCALE GENOMIC DNA]</scope>
    <source>
        <strain evidence="3 4">DSM 19547</strain>
    </source>
</reference>
<dbReference type="GO" id="GO:0006351">
    <property type="term" value="P:DNA-templated transcription"/>
    <property type="evidence" value="ECO:0007669"/>
    <property type="project" value="TreeGrafter"/>
</dbReference>
<dbReference type="PANTHER" id="PTHR30537">
    <property type="entry name" value="HTH-TYPE TRANSCRIPTIONAL REGULATOR"/>
    <property type="match status" value="1"/>
</dbReference>
<gene>
    <name evidence="3" type="ORF">SAMN04488047_10740</name>
</gene>
<dbReference type="PANTHER" id="PTHR30537:SF3">
    <property type="entry name" value="TRANSCRIPTIONAL REGULATORY PROTEIN"/>
    <property type="match status" value="1"/>
</dbReference>
<dbReference type="Gene3D" id="1.10.10.10">
    <property type="entry name" value="Winged helix-like DNA-binding domain superfamily/Winged helix DNA-binding domain"/>
    <property type="match status" value="1"/>
</dbReference>
<dbReference type="OrthoDB" id="7768317at2"/>
<name>A0A1I5QPF0_9RHOB</name>
<dbReference type="RefSeq" id="WP_093421242.1">
    <property type="nucleotide sequence ID" value="NZ_FOXA01000007.1"/>
</dbReference>
<comment type="similarity">
    <text evidence="1">Belongs to the LysR transcriptional regulatory family.</text>
</comment>
<dbReference type="PROSITE" id="PS50931">
    <property type="entry name" value="HTH_LYSR"/>
    <property type="match status" value="1"/>
</dbReference>